<organism evidence="6 7">
    <name type="scientific">Penaeus vannamei</name>
    <name type="common">Whiteleg shrimp</name>
    <name type="synonym">Litopenaeus vannamei</name>
    <dbReference type="NCBI Taxonomy" id="6689"/>
    <lineage>
        <taxon>Eukaryota</taxon>
        <taxon>Metazoa</taxon>
        <taxon>Ecdysozoa</taxon>
        <taxon>Arthropoda</taxon>
        <taxon>Crustacea</taxon>
        <taxon>Multicrustacea</taxon>
        <taxon>Malacostraca</taxon>
        <taxon>Eumalacostraca</taxon>
        <taxon>Eucarida</taxon>
        <taxon>Decapoda</taxon>
        <taxon>Dendrobranchiata</taxon>
        <taxon>Penaeoidea</taxon>
        <taxon>Penaeidae</taxon>
        <taxon>Penaeus</taxon>
    </lineage>
</organism>
<protein>
    <submittedName>
        <fullName evidence="6">ETS-like proteinous factor</fullName>
    </submittedName>
</protein>
<dbReference type="GO" id="GO:0005634">
    <property type="term" value="C:nucleus"/>
    <property type="evidence" value="ECO:0007669"/>
    <property type="project" value="UniProtKB-SubCell"/>
</dbReference>
<evidence type="ECO:0000259" key="5">
    <source>
        <dbReference type="PROSITE" id="PS50061"/>
    </source>
</evidence>
<dbReference type="PROSITE" id="PS50061">
    <property type="entry name" value="ETS_DOMAIN_3"/>
    <property type="match status" value="1"/>
</dbReference>
<dbReference type="FunFam" id="1.10.10.10:FF:001336">
    <property type="entry name" value="Epithelium specific ets factor 3, ese3, putative"/>
    <property type="match status" value="1"/>
</dbReference>
<dbReference type="GO" id="GO:0030154">
    <property type="term" value="P:cell differentiation"/>
    <property type="evidence" value="ECO:0007669"/>
    <property type="project" value="TreeGrafter"/>
</dbReference>
<dbReference type="InterPro" id="IPR036388">
    <property type="entry name" value="WH-like_DNA-bd_sf"/>
</dbReference>
<dbReference type="InterPro" id="IPR046328">
    <property type="entry name" value="ETS_fam"/>
</dbReference>
<feature type="domain" description="ETS" evidence="5">
    <location>
        <begin position="405"/>
        <end position="487"/>
    </location>
</feature>
<feature type="region of interest" description="Disordered" evidence="4">
    <location>
        <begin position="139"/>
        <end position="190"/>
    </location>
</feature>
<dbReference type="InterPro" id="IPR013761">
    <property type="entry name" value="SAM/pointed_sf"/>
</dbReference>
<dbReference type="PRINTS" id="PR00454">
    <property type="entry name" value="ETSDOMAIN"/>
</dbReference>
<dbReference type="SUPFAM" id="SSF46785">
    <property type="entry name" value="Winged helix' DNA-binding domain"/>
    <property type="match status" value="1"/>
</dbReference>
<sequence length="506" mass="57554">MSEQPRGSAMSQLRFHGRSRPKYRHQRNSFRDIVRPFGPKKDKSASPSRTGVLPDGGLRITVFFGFRNEYACEGSVLAVLWKVLPDVWRTRRQPWTYFRCAQRGSAVVPFVNCSFKAEGGYRGRSCSFVDAEKCPVRGAGAGGSATRPVPTEMAPHKAFPRDGQEPPSATNKQVPWLPRERHHENHSTTLTPLRSSFEKNNQQEKPIAEWTYEDVVFFIFKAQEDLNLDSKNLDVNFSELSGSTGEDLLNMDIEGFKRFSKVSSHQMLYKSHLFSPTSYEYLVSPSSQGQAAHLPSPSPREAPPTLIETQAPYEIRYEAPRSMAMENGHRSGISDSLPTASMKTFPLFSSTSPSNHYHSVADSLSDPDHSAAEEEEPKPEVPKKRGPGRPRKPENELKKKKKKTGRLWEFIRNLLLDPETCPSMVKWENPEEGIFRFVQAEKVAQKWGERKQNKDMNYEKLSRAMRYYYKGGVFEAVLGRRLVYKFGKNAKNWRPSNPNFANPPAM</sequence>
<evidence type="ECO:0000256" key="4">
    <source>
        <dbReference type="SAM" id="MobiDB-lite"/>
    </source>
</evidence>
<dbReference type="SUPFAM" id="SSF47769">
    <property type="entry name" value="SAM/Pointed domain"/>
    <property type="match status" value="1"/>
</dbReference>
<evidence type="ECO:0000256" key="1">
    <source>
        <dbReference type="ARBA" id="ARBA00005562"/>
    </source>
</evidence>
<evidence type="ECO:0000256" key="2">
    <source>
        <dbReference type="ARBA" id="ARBA00023125"/>
    </source>
</evidence>
<gene>
    <name evidence="6" type="ORF">C7M84_015846</name>
</gene>
<dbReference type="PANTHER" id="PTHR11849">
    <property type="entry name" value="ETS"/>
    <property type="match status" value="1"/>
</dbReference>
<dbReference type="InterPro" id="IPR036390">
    <property type="entry name" value="WH_DNA-bd_sf"/>
</dbReference>
<dbReference type="GO" id="GO:0000981">
    <property type="term" value="F:DNA-binding transcription factor activity, RNA polymerase II-specific"/>
    <property type="evidence" value="ECO:0007669"/>
    <property type="project" value="TreeGrafter"/>
</dbReference>
<comment type="similarity">
    <text evidence="1 3">Belongs to the ETS family.</text>
</comment>
<dbReference type="EMBL" id="QCYY01002986">
    <property type="protein sequence ID" value="ROT66153.1"/>
    <property type="molecule type" value="Genomic_DNA"/>
</dbReference>
<reference evidence="6 7" key="2">
    <citation type="submission" date="2019-01" db="EMBL/GenBank/DDBJ databases">
        <title>The decoding of complex shrimp genome reveals the adaptation for benthos swimmer, frequently molting mechanism and breeding impact on genome.</title>
        <authorList>
            <person name="Sun Y."/>
            <person name="Gao Y."/>
            <person name="Yu Y."/>
        </authorList>
    </citation>
    <scope>NUCLEOTIDE SEQUENCE [LARGE SCALE GENOMIC DNA]</scope>
    <source>
        <tissue evidence="6">Muscle</tissue>
    </source>
</reference>
<reference evidence="6 7" key="1">
    <citation type="submission" date="2018-04" db="EMBL/GenBank/DDBJ databases">
        <authorList>
            <person name="Zhang X."/>
            <person name="Yuan J."/>
            <person name="Li F."/>
            <person name="Xiang J."/>
        </authorList>
    </citation>
    <scope>NUCLEOTIDE SEQUENCE [LARGE SCALE GENOMIC DNA]</scope>
    <source>
        <tissue evidence="6">Muscle</tissue>
    </source>
</reference>
<dbReference type="OrthoDB" id="5975550at2759"/>
<dbReference type="SMART" id="SM00413">
    <property type="entry name" value="ETS"/>
    <property type="match status" value="1"/>
</dbReference>
<evidence type="ECO:0000313" key="6">
    <source>
        <dbReference type="EMBL" id="ROT66153.1"/>
    </source>
</evidence>
<evidence type="ECO:0000313" key="7">
    <source>
        <dbReference type="Proteomes" id="UP000283509"/>
    </source>
</evidence>
<dbReference type="Gene3D" id="1.10.10.10">
    <property type="entry name" value="Winged helix-like DNA-binding domain superfamily/Winged helix DNA-binding domain"/>
    <property type="match status" value="1"/>
</dbReference>
<feature type="region of interest" description="Disordered" evidence="4">
    <location>
        <begin position="356"/>
        <end position="402"/>
    </location>
</feature>
<dbReference type="AlphaFoldDB" id="A0A423SPQ2"/>
<dbReference type="Proteomes" id="UP000283509">
    <property type="component" value="Unassembled WGS sequence"/>
</dbReference>
<dbReference type="PANTHER" id="PTHR11849:SF190">
    <property type="entry name" value="ETS-DOMAIN PROTEIN"/>
    <property type="match status" value="1"/>
</dbReference>
<dbReference type="STRING" id="6689.A0A423SPQ2"/>
<evidence type="ECO:0000256" key="3">
    <source>
        <dbReference type="RuleBase" id="RU004019"/>
    </source>
</evidence>
<keyword evidence="7" id="KW-1185">Reference proteome</keyword>
<keyword evidence="3" id="KW-0539">Nucleus</keyword>
<dbReference type="Pfam" id="PF00178">
    <property type="entry name" value="Ets"/>
    <property type="match status" value="1"/>
</dbReference>
<feature type="compositionally biased region" description="Polar residues" evidence="4">
    <location>
        <begin position="1"/>
        <end position="11"/>
    </location>
</feature>
<name>A0A423SPQ2_PENVA</name>
<accession>A0A423SPQ2</accession>
<keyword evidence="2 3" id="KW-0238">DNA-binding</keyword>
<dbReference type="InterPro" id="IPR000418">
    <property type="entry name" value="Ets_dom"/>
</dbReference>
<feature type="region of interest" description="Disordered" evidence="4">
    <location>
        <begin position="1"/>
        <end position="29"/>
    </location>
</feature>
<comment type="subcellular location">
    <subcellularLocation>
        <location evidence="3">Nucleus</location>
    </subcellularLocation>
</comment>
<comment type="caution">
    <text evidence="6">The sequence shown here is derived from an EMBL/GenBank/DDBJ whole genome shotgun (WGS) entry which is preliminary data.</text>
</comment>
<feature type="compositionally biased region" description="Basic residues" evidence="4">
    <location>
        <begin position="15"/>
        <end position="28"/>
    </location>
</feature>
<dbReference type="GO" id="GO:0043565">
    <property type="term" value="F:sequence-specific DNA binding"/>
    <property type="evidence" value="ECO:0007669"/>
    <property type="project" value="InterPro"/>
</dbReference>
<feature type="compositionally biased region" description="Basic and acidic residues" evidence="4">
    <location>
        <begin position="366"/>
        <end position="383"/>
    </location>
</feature>
<proteinExistence type="inferred from homology"/>